<dbReference type="GO" id="GO:0008270">
    <property type="term" value="F:zinc ion binding"/>
    <property type="evidence" value="ECO:0007669"/>
    <property type="project" value="UniProtKB-KW"/>
</dbReference>
<evidence type="ECO:0000256" key="8">
    <source>
        <dbReference type="PROSITE-ProRule" id="PRU00024"/>
    </source>
</evidence>
<feature type="region of interest" description="Disordered" evidence="9">
    <location>
        <begin position="398"/>
        <end position="424"/>
    </location>
</feature>
<dbReference type="FunFam" id="3.30.160.60:FF:000074">
    <property type="entry name" value="Tripartite motif containing 66"/>
    <property type="match status" value="1"/>
</dbReference>
<dbReference type="CDD" id="cd19775">
    <property type="entry name" value="Bbox2_TIF1_C-VI"/>
    <property type="match status" value="1"/>
</dbReference>
<accession>A0A9J6DS34</accession>
<feature type="domain" description="PHD-type" evidence="10">
    <location>
        <begin position="785"/>
        <end position="832"/>
    </location>
</feature>
<feature type="compositionally biased region" description="Polar residues" evidence="9">
    <location>
        <begin position="645"/>
        <end position="657"/>
    </location>
</feature>
<protein>
    <recommendedName>
        <fullName evidence="14">Transcription intermediary factor 1-alpha</fullName>
    </recommendedName>
</protein>
<dbReference type="InterPro" id="IPR000315">
    <property type="entry name" value="Znf_B-box"/>
</dbReference>
<proteinExistence type="predicted"/>
<evidence type="ECO:0000256" key="2">
    <source>
        <dbReference type="ARBA" id="ARBA00022723"/>
    </source>
</evidence>
<dbReference type="InterPro" id="IPR003649">
    <property type="entry name" value="Bbox_C"/>
</dbReference>
<dbReference type="SMART" id="SM00502">
    <property type="entry name" value="BBC"/>
    <property type="match status" value="1"/>
</dbReference>
<dbReference type="PROSITE" id="PS01359">
    <property type="entry name" value="ZF_PHD_1"/>
    <property type="match status" value="1"/>
</dbReference>
<feature type="compositionally biased region" description="Polar residues" evidence="9">
    <location>
        <begin position="593"/>
        <end position="604"/>
    </location>
</feature>
<dbReference type="SUPFAM" id="SSF57845">
    <property type="entry name" value="B-box zinc-binding domain"/>
    <property type="match status" value="1"/>
</dbReference>
<reference evidence="12" key="1">
    <citation type="journal article" date="2020" name="Cell">
        <title>Large-Scale Comparative Analyses of Tick Genomes Elucidate Their Genetic Diversity and Vector Capacities.</title>
        <authorList>
            <consortium name="Tick Genome and Microbiome Consortium (TIGMIC)"/>
            <person name="Jia N."/>
            <person name="Wang J."/>
            <person name="Shi W."/>
            <person name="Du L."/>
            <person name="Sun Y."/>
            <person name="Zhan W."/>
            <person name="Jiang J.F."/>
            <person name="Wang Q."/>
            <person name="Zhang B."/>
            <person name="Ji P."/>
            <person name="Bell-Sakyi L."/>
            <person name="Cui X.M."/>
            <person name="Yuan T.T."/>
            <person name="Jiang B.G."/>
            <person name="Yang W.F."/>
            <person name="Lam T.T."/>
            <person name="Chang Q.C."/>
            <person name="Ding S.J."/>
            <person name="Wang X.J."/>
            <person name="Zhu J.G."/>
            <person name="Ruan X.D."/>
            <person name="Zhao L."/>
            <person name="Wei J.T."/>
            <person name="Ye R.Z."/>
            <person name="Que T.C."/>
            <person name="Du C.H."/>
            <person name="Zhou Y.H."/>
            <person name="Cheng J.X."/>
            <person name="Dai P.F."/>
            <person name="Guo W.B."/>
            <person name="Han X.H."/>
            <person name="Huang E.J."/>
            <person name="Li L.F."/>
            <person name="Wei W."/>
            <person name="Gao Y.C."/>
            <person name="Liu J.Z."/>
            <person name="Shao H.Z."/>
            <person name="Wang X."/>
            <person name="Wang C.C."/>
            <person name="Yang T.C."/>
            <person name="Huo Q.B."/>
            <person name="Li W."/>
            <person name="Chen H.Y."/>
            <person name="Chen S.E."/>
            <person name="Zhou L.G."/>
            <person name="Ni X.B."/>
            <person name="Tian J.H."/>
            <person name="Sheng Y."/>
            <person name="Liu T."/>
            <person name="Pan Y.S."/>
            <person name="Xia L.Y."/>
            <person name="Li J."/>
            <person name="Zhao F."/>
            <person name="Cao W.C."/>
        </authorList>
    </citation>
    <scope>NUCLEOTIDE SEQUENCE</scope>
    <source>
        <strain evidence="12">Rmic-2018</strain>
    </source>
</reference>
<keyword evidence="2" id="KW-0479">Metal-binding</keyword>
<keyword evidence="4 8" id="KW-0863">Zinc-finger</keyword>
<reference evidence="12" key="2">
    <citation type="submission" date="2021-09" db="EMBL/GenBank/DDBJ databases">
        <authorList>
            <person name="Jia N."/>
            <person name="Wang J."/>
            <person name="Shi W."/>
            <person name="Du L."/>
            <person name="Sun Y."/>
            <person name="Zhan W."/>
            <person name="Jiang J."/>
            <person name="Wang Q."/>
            <person name="Zhang B."/>
            <person name="Ji P."/>
            <person name="Sakyi L.B."/>
            <person name="Cui X."/>
            <person name="Yuan T."/>
            <person name="Jiang B."/>
            <person name="Yang W."/>
            <person name="Lam T.T.-Y."/>
            <person name="Chang Q."/>
            <person name="Ding S."/>
            <person name="Wang X."/>
            <person name="Zhu J."/>
            <person name="Ruan X."/>
            <person name="Zhao L."/>
            <person name="Wei J."/>
            <person name="Que T."/>
            <person name="Du C."/>
            <person name="Cheng J."/>
            <person name="Dai P."/>
            <person name="Han X."/>
            <person name="Huang E."/>
            <person name="Gao Y."/>
            <person name="Liu J."/>
            <person name="Shao H."/>
            <person name="Ye R."/>
            <person name="Li L."/>
            <person name="Wei W."/>
            <person name="Wang X."/>
            <person name="Wang C."/>
            <person name="Huo Q."/>
            <person name="Li W."/>
            <person name="Guo W."/>
            <person name="Chen H."/>
            <person name="Chen S."/>
            <person name="Zhou L."/>
            <person name="Zhou L."/>
            <person name="Ni X."/>
            <person name="Tian J."/>
            <person name="Zhou Y."/>
            <person name="Sheng Y."/>
            <person name="Liu T."/>
            <person name="Pan Y."/>
            <person name="Xia L."/>
            <person name="Li J."/>
            <person name="Zhao F."/>
            <person name="Cao W."/>
        </authorList>
    </citation>
    <scope>NUCLEOTIDE SEQUENCE</scope>
    <source>
        <strain evidence="12">Rmic-2018</strain>
        <tissue evidence="12">Larvae</tissue>
    </source>
</reference>
<evidence type="ECO:0000256" key="3">
    <source>
        <dbReference type="ARBA" id="ARBA00022737"/>
    </source>
</evidence>
<dbReference type="VEuPathDB" id="VectorBase:LOC119170408"/>
<name>A0A9J6DS34_RHIMP</name>
<dbReference type="EMBL" id="JABSTU010000007">
    <property type="protein sequence ID" value="KAH8025007.1"/>
    <property type="molecule type" value="Genomic_DNA"/>
</dbReference>
<keyword evidence="3" id="KW-0677">Repeat</keyword>
<organism evidence="12 13">
    <name type="scientific">Rhipicephalus microplus</name>
    <name type="common">Cattle tick</name>
    <name type="synonym">Boophilus microplus</name>
    <dbReference type="NCBI Taxonomy" id="6941"/>
    <lineage>
        <taxon>Eukaryota</taxon>
        <taxon>Metazoa</taxon>
        <taxon>Ecdysozoa</taxon>
        <taxon>Arthropoda</taxon>
        <taxon>Chelicerata</taxon>
        <taxon>Arachnida</taxon>
        <taxon>Acari</taxon>
        <taxon>Parasitiformes</taxon>
        <taxon>Ixodida</taxon>
        <taxon>Ixodoidea</taxon>
        <taxon>Ixodidae</taxon>
        <taxon>Rhipicephalinae</taxon>
        <taxon>Rhipicephalus</taxon>
        <taxon>Boophilus</taxon>
    </lineage>
</organism>
<comment type="caution">
    <text evidence="12">The sequence shown here is derived from an EMBL/GenBank/DDBJ whole genome shotgun (WGS) entry which is preliminary data.</text>
</comment>
<evidence type="ECO:0000256" key="7">
    <source>
        <dbReference type="ARBA" id="ARBA00023242"/>
    </source>
</evidence>
<feature type="region of interest" description="Disordered" evidence="9">
    <location>
        <begin position="631"/>
        <end position="692"/>
    </location>
</feature>
<keyword evidence="13" id="KW-1185">Reference proteome</keyword>
<gene>
    <name evidence="12" type="ORF">HPB51_002421</name>
</gene>
<keyword evidence="5" id="KW-0862">Zinc</keyword>
<dbReference type="PROSITE" id="PS50016">
    <property type="entry name" value="ZF_PHD_2"/>
    <property type="match status" value="1"/>
</dbReference>
<comment type="subcellular location">
    <subcellularLocation>
        <location evidence="1">Nucleus</location>
    </subcellularLocation>
</comment>
<dbReference type="Pfam" id="PF00643">
    <property type="entry name" value="zf-B_box"/>
    <property type="match status" value="1"/>
</dbReference>
<dbReference type="SMART" id="SM00249">
    <property type="entry name" value="PHD"/>
    <property type="match status" value="1"/>
</dbReference>
<dbReference type="GO" id="GO:0000785">
    <property type="term" value="C:chromatin"/>
    <property type="evidence" value="ECO:0007669"/>
    <property type="project" value="TreeGrafter"/>
</dbReference>
<evidence type="ECO:0000259" key="11">
    <source>
        <dbReference type="PROSITE" id="PS50119"/>
    </source>
</evidence>
<dbReference type="GO" id="GO:0005634">
    <property type="term" value="C:nucleus"/>
    <property type="evidence" value="ECO:0007669"/>
    <property type="project" value="UniProtKB-SubCell"/>
</dbReference>
<evidence type="ECO:0000256" key="6">
    <source>
        <dbReference type="ARBA" id="ARBA00023054"/>
    </source>
</evidence>
<evidence type="ECO:0000313" key="12">
    <source>
        <dbReference type="EMBL" id="KAH8025007.1"/>
    </source>
</evidence>
<dbReference type="InterPro" id="IPR013083">
    <property type="entry name" value="Znf_RING/FYVE/PHD"/>
</dbReference>
<dbReference type="Gene3D" id="3.30.160.60">
    <property type="entry name" value="Classic Zinc Finger"/>
    <property type="match status" value="1"/>
</dbReference>
<dbReference type="CDD" id="cd19805">
    <property type="entry name" value="Bbox1_TIF1"/>
    <property type="match status" value="1"/>
</dbReference>
<evidence type="ECO:0000259" key="10">
    <source>
        <dbReference type="PROSITE" id="PS50016"/>
    </source>
</evidence>
<evidence type="ECO:0008006" key="14">
    <source>
        <dbReference type="Google" id="ProtNLM"/>
    </source>
</evidence>
<dbReference type="PANTHER" id="PTHR45915:SF6">
    <property type="entry name" value="E3 UBIQUITIN-PROTEIN LIGASE TRIM33"/>
    <property type="match status" value="1"/>
</dbReference>
<dbReference type="AlphaFoldDB" id="A0A9J6DS34"/>
<feature type="region of interest" description="Disordered" evidence="9">
    <location>
        <begin position="488"/>
        <end position="606"/>
    </location>
</feature>
<sequence length="974" mass="103497">MRNSRRKELGVGSVFYDLCVRGVARRPSICVWVASCQLCASSILEEACAYISVDGAVKGGGKEAIRCAECQQEISSSDVINHLFLMEHLASNSEAKAGETAGTHTCTNCDDSSSTAAGFCVDCQDWLCQACIDAHQRVRVTKDHTIRAKDELEGDKPAALGQKYMFCESHKQEQLKLYCETCDKLTCRDCQLQEHKDHKYQFISSACEQQKSNLNGLLAKIREKQSYIEGARNLVSKRHHEITQQEQKVTSDIKMFAVRFITEINKRGKLLLQELNDICNKKKLQLSSKNEELMALSLKLAQCQKFAEAAINRGSDVALVFSKKAICSQQRQGAMGAAHGMPPNVRPPPYPGPYVVPGGGYPGAPPPQLRHLLNQGPMNQKGGASMAALSHMARMGPSAAGGTYTMQKSPHPAPQHPSQAMRPQPGVRQQHSVCISHANCRRSRELDGCGPAPVSGLPRPPPLAPGVQIIPQPAPKVIMLDSASARAAALQQQQMRRVSGSRDGTPPSTNRLPSHLVAGSTSSGSGSPRLPETSVLERNSAITITPVGAGPSSTSSSSSSRTASPSVSVVRIKEEPKSPGEQQLPSCSGDVGPSSNTLRSSASPAETAAGIASRSLNDFANRSIGNLLQSTGAKDTSQEKGAQGGQPQADSSCSPSSIAEPVCSSSSRTPSTVSASTANSTTVTTQGSGGVQDCFEDLSTLEELLKIGDKSFDLPAQDASSSSSSTIAVATSNGPTAASKSSSAAQASPSSCTPPQQNNVGGDTANGTGLKIVETHSLQTSDPNEDWCSVCHDGGELLCCGSCPRVYHLQCHVPSLGATPSEDWTCLLCLDILKCNIPRESAGSKRKTPVGLSGRELLDHYVAAACTAPQLSLKHECQLLNRASSTTAELVRILLAADLISECLQVSHGAIFTDSKFALRQLAKKDGAPPLSQRVVWSLHSLHDHGCDMVLQWIPSTEGPVLNFSKIVQLTDRL</sequence>
<dbReference type="SMART" id="SM00336">
    <property type="entry name" value="BBOX"/>
    <property type="match status" value="2"/>
</dbReference>
<dbReference type="InterPro" id="IPR001965">
    <property type="entry name" value="Znf_PHD"/>
</dbReference>
<dbReference type="Proteomes" id="UP000821866">
    <property type="component" value="Unassembled WGS sequence"/>
</dbReference>
<feature type="compositionally biased region" description="Polar residues" evidence="9">
    <location>
        <begin position="753"/>
        <end position="767"/>
    </location>
</feature>
<dbReference type="Pfam" id="PF00628">
    <property type="entry name" value="PHD"/>
    <property type="match status" value="1"/>
</dbReference>
<dbReference type="InterPro" id="IPR019786">
    <property type="entry name" value="Zinc_finger_PHD-type_CS"/>
</dbReference>
<dbReference type="PROSITE" id="PS50119">
    <property type="entry name" value="ZF_BBOX"/>
    <property type="match status" value="2"/>
</dbReference>
<feature type="region of interest" description="Disordered" evidence="9">
    <location>
        <begin position="715"/>
        <end position="768"/>
    </location>
</feature>
<dbReference type="CDD" id="cd15541">
    <property type="entry name" value="PHD_TIF1_like"/>
    <property type="match status" value="1"/>
</dbReference>
<dbReference type="InterPro" id="IPR019787">
    <property type="entry name" value="Znf_PHD-finger"/>
</dbReference>
<dbReference type="PANTHER" id="PTHR45915">
    <property type="entry name" value="TRANSCRIPTION INTERMEDIARY FACTOR"/>
    <property type="match status" value="1"/>
</dbReference>
<evidence type="ECO:0000256" key="1">
    <source>
        <dbReference type="ARBA" id="ARBA00004123"/>
    </source>
</evidence>
<feature type="compositionally biased region" description="Low complexity" evidence="9">
    <location>
        <begin position="547"/>
        <end position="570"/>
    </location>
</feature>
<evidence type="ECO:0000256" key="9">
    <source>
        <dbReference type="SAM" id="MobiDB-lite"/>
    </source>
</evidence>
<dbReference type="InterPro" id="IPR011011">
    <property type="entry name" value="Znf_FYVE_PHD"/>
</dbReference>
<evidence type="ECO:0000313" key="13">
    <source>
        <dbReference type="Proteomes" id="UP000821866"/>
    </source>
</evidence>
<feature type="compositionally biased region" description="Low complexity" evidence="9">
    <location>
        <begin position="664"/>
        <end position="686"/>
    </location>
</feature>
<dbReference type="Gene3D" id="3.30.40.10">
    <property type="entry name" value="Zinc/RING finger domain, C3HC4 (zinc finger)"/>
    <property type="match status" value="1"/>
</dbReference>
<evidence type="ECO:0000256" key="4">
    <source>
        <dbReference type="ARBA" id="ARBA00022771"/>
    </source>
</evidence>
<feature type="compositionally biased region" description="Polar residues" evidence="9">
    <location>
        <begin position="726"/>
        <end position="736"/>
    </location>
</feature>
<keyword evidence="7" id="KW-0539">Nucleus</keyword>
<feature type="compositionally biased region" description="Low complexity" evidence="9">
    <location>
        <begin position="737"/>
        <end position="751"/>
    </location>
</feature>
<dbReference type="SUPFAM" id="SSF57903">
    <property type="entry name" value="FYVE/PHD zinc finger"/>
    <property type="match status" value="1"/>
</dbReference>
<evidence type="ECO:0000256" key="5">
    <source>
        <dbReference type="ARBA" id="ARBA00022833"/>
    </source>
</evidence>
<feature type="domain" description="B box-type" evidence="11">
    <location>
        <begin position="101"/>
        <end position="149"/>
    </location>
</feature>
<keyword evidence="6" id="KW-0175">Coiled coil</keyword>
<feature type="domain" description="B box-type" evidence="11">
    <location>
        <begin position="162"/>
        <end position="203"/>
    </location>
</feature>